<dbReference type="OrthoDB" id="9799096at2"/>
<proteinExistence type="predicted"/>
<dbReference type="Gene3D" id="3.40.630.30">
    <property type="match status" value="1"/>
</dbReference>
<reference evidence="5" key="2">
    <citation type="submission" date="2015-09" db="EMBL/GenBank/DDBJ databases">
        <title>Draft genome sequence of a multidrug-resistant Chryseobacterium indologenes isolate from Malaysia.</title>
        <authorList>
            <person name="Yu C.Y."/>
            <person name="Ang G.Y."/>
            <person name="Chan K.-G."/>
        </authorList>
    </citation>
    <scope>NUCLEOTIDE SEQUENCE [LARGE SCALE GENOMIC DNA]</scope>
    <source>
        <strain evidence="5">CI_885</strain>
    </source>
</reference>
<dbReference type="InterPro" id="IPR016181">
    <property type="entry name" value="Acyl_CoA_acyltransferase"/>
</dbReference>
<dbReference type="PATRIC" id="fig|253.9.peg.206"/>
<dbReference type="PROSITE" id="PS51186">
    <property type="entry name" value="GNAT"/>
    <property type="match status" value="1"/>
</dbReference>
<gene>
    <name evidence="4" type="ORF">AOB46_00975</name>
</gene>
<sequence length="163" mass="18307">MEIISINKHHYPDIANIYKQGIETGIATFETSVPTWETWNESKLLHSRFVAVDHNVVLGWAALSKVSNRCVYEGVAEVSIYISEHHRGRGVGKILMENVIKESEANGIWTLQSGMFAENEATIALHKAVGFRIIGYREKIGKIGGVWKDNVIMERRSKVVGID</sequence>
<dbReference type="RefSeq" id="WP_062696180.1">
    <property type="nucleotide sequence ID" value="NZ_LJOD01000001.1"/>
</dbReference>
<dbReference type="CDD" id="cd04301">
    <property type="entry name" value="NAT_SF"/>
    <property type="match status" value="1"/>
</dbReference>
<protein>
    <submittedName>
        <fullName evidence="4">Phosphinothricin acetyltransferase</fullName>
    </submittedName>
</protein>
<organism evidence="4 5">
    <name type="scientific">Chryseobacterium indologenes</name>
    <name type="common">Flavobacterium indologenes</name>
    <dbReference type="NCBI Taxonomy" id="253"/>
    <lineage>
        <taxon>Bacteria</taxon>
        <taxon>Pseudomonadati</taxon>
        <taxon>Bacteroidota</taxon>
        <taxon>Flavobacteriia</taxon>
        <taxon>Flavobacteriales</taxon>
        <taxon>Weeksellaceae</taxon>
        <taxon>Chryseobacterium group</taxon>
        <taxon>Chryseobacterium</taxon>
    </lineage>
</organism>
<dbReference type="GO" id="GO:0016747">
    <property type="term" value="F:acyltransferase activity, transferring groups other than amino-acyl groups"/>
    <property type="evidence" value="ECO:0007669"/>
    <property type="project" value="InterPro"/>
</dbReference>
<dbReference type="AlphaFoldDB" id="A0A0N0IXY2"/>
<comment type="caution">
    <text evidence="4">The sequence shown here is derived from an EMBL/GenBank/DDBJ whole genome shotgun (WGS) entry which is preliminary data.</text>
</comment>
<keyword evidence="2" id="KW-0012">Acyltransferase</keyword>
<evidence type="ECO:0000256" key="1">
    <source>
        <dbReference type="ARBA" id="ARBA00022679"/>
    </source>
</evidence>
<evidence type="ECO:0000256" key="2">
    <source>
        <dbReference type="ARBA" id="ARBA00023315"/>
    </source>
</evidence>
<name>A0A0N0IXY2_CHRID</name>
<dbReference type="Pfam" id="PF00583">
    <property type="entry name" value="Acetyltransf_1"/>
    <property type="match status" value="1"/>
</dbReference>
<dbReference type="InterPro" id="IPR000182">
    <property type="entry name" value="GNAT_dom"/>
</dbReference>
<reference evidence="4 5" key="1">
    <citation type="journal article" date="2015" name="Genom Data">
        <title>Draft genome sequence of a multidrug-resistant Chryseobacterium indologenes isolate from Malaysia.</title>
        <authorList>
            <person name="Yu C.Y."/>
            <person name="Ang G.Y."/>
            <person name="Cheng H.J."/>
            <person name="Cheong Y.M."/>
            <person name="Yin W.F."/>
            <person name="Chan K.G."/>
        </authorList>
    </citation>
    <scope>NUCLEOTIDE SEQUENCE [LARGE SCALE GENOMIC DNA]</scope>
    <source>
        <strain evidence="4 5">CI_885</strain>
    </source>
</reference>
<feature type="domain" description="N-acetyltransferase" evidence="3">
    <location>
        <begin position="1"/>
        <end position="158"/>
    </location>
</feature>
<dbReference type="PANTHER" id="PTHR43072:SF23">
    <property type="entry name" value="UPF0039 PROTEIN C11D3.02C"/>
    <property type="match status" value="1"/>
</dbReference>
<evidence type="ECO:0000313" key="5">
    <source>
        <dbReference type="Proteomes" id="UP000037953"/>
    </source>
</evidence>
<evidence type="ECO:0000313" key="4">
    <source>
        <dbReference type="EMBL" id="KPE52624.1"/>
    </source>
</evidence>
<accession>A0A0N0IXY2</accession>
<dbReference type="Proteomes" id="UP000037953">
    <property type="component" value="Unassembled WGS sequence"/>
</dbReference>
<keyword evidence="1 4" id="KW-0808">Transferase</keyword>
<evidence type="ECO:0000259" key="3">
    <source>
        <dbReference type="PROSITE" id="PS51186"/>
    </source>
</evidence>
<dbReference type="PANTHER" id="PTHR43072">
    <property type="entry name" value="N-ACETYLTRANSFERASE"/>
    <property type="match status" value="1"/>
</dbReference>
<dbReference type="EMBL" id="LJOD01000001">
    <property type="protein sequence ID" value="KPE52624.1"/>
    <property type="molecule type" value="Genomic_DNA"/>
</dbReference>
<dbReference type="SUPFAM" id="SSF55729">
    <property type="entry name" value="Acyl-CoA N-acyltransferases (Nat)"/>
    <property type="match status" value="1"/>
</dbReference>